<reference evidence="1 2" key="1">
    <citation type="submission" date="2023-12" db="EMBL/GenBank/DDBJ databases">
        <title>Genome comparison identifies genes involved in endophytic behavior of Lysinibacillus irui and provides insights into its role as a plant-growth promoting bacterium.</title>
        <authorList>
            <person name="Hilario S."/>
            <person name="Matos I."/>
            <person name="Goncalves M.F.M."/>
            <person name="Pardo C.A."/>
            <person name="Santos M.J."/>
        </authorList>
    </citation>
    <scope>NUCLEOTIDE SEQUENCE [LARGE SCALE GENOMIC DNA]</scope>
    <source>
        <strain evidence="1 2">B3</strain>
    </source>
</reference>
<proteinExistence type="predicted"/>
<protein>
    <submittedName>
        <fullName evidence="1">Uncharacterized protein</fullName>
    </submittedName>
</protein>
<keyword evidence="2" id="KW-1185">Reference proteome</keyword>
<dbReference type="EMBL" id="JAXUIA010000001">
    <property type="protein sequence ID" value="MEA0974872.1"/>
    <property type="molecule type" value="Genomic_DNA"/>
</dbReference>
<comment type="caution">
    <text evidence="1">The sequence shown here is derived from an EMBL/GenBank/DDBJ whole genome shotgun (WGS) entry which is preliminary data.</text>
</comment>
<gene>
    <name evidence="1" type="ORF">U6C28_01085</name>
</gene>
<accession>A0ABU5NFR3</accession>
<sequence length="76" mass="8797">MEKPVYLKDLGIKIVVTHLEIGGEKIPAPVGLSELLEPTWAYNVDRERVNKIASQYDFVDYMNEKGKWCTRCIKKK</sequence>
<organism evidence="1 2">
    <name type="scientific">Lysinibacillus irui</name>
    <dbReference type="NCBI Taxonomy" id="2998077"/>
    <lineage>
        <taxon>Bacteria</taxon>
        <taxon>Bacillati</taxon>
        <taxon>Bacillota</taxon>
        <taxon>Bacilli</taxon>
        <taxon>Bacillales</taxon>
        <taxon>Bacillaceae</taxon>
        <taxon>Lysinibacillus</taxon>
    </lineage>
</organism>
<dbReference type="Proteomes" id="UP001289615">
    <property type="component" value="Unassembled WGS sequence"/>
</dbReference>
<name>A0ABU5NFR3_9BACI</name>
<evidence type="ECO:0000313" key="2">
    <source>
        <dbReference type="Proteomes" id="UP001289615"/>
    </source>
</evidence>
<evidence type="ECO:0000313" key="1">
    <source>
        <dbReference type="EMBL" id="MEA0974872.1"/>
    </source>
</evidence>
<dbReference type="RefSeq" id="WP_322611353.1">
    <property type="nucleotide sequence ID" value="NZ_JAXLNX010000007.1"/>
</dbReference>